<dbReference type="InParanoid" id="A0A369JEG7"/>
<dbReference type="AlphaFoldDB" id="A0A369JEG7"/>
<dbReference type="Proteomes" id="UP000076154">
    <property type="component" value="Unassembled WGS sequence"/>
</dbReference>
<accession>A0A369JEG7</accession>
<keyword evidence="2" id="KW-1185">Reference proteome</keyword>
<reference evidence="1" key="1">
    <citation type="submission" date="2018-04" db="EMBL/GenBank/DDBJ databases">
        <title>Whole genome sequencing of Hypsizygus marmoreus.</title>
        <authorList>
            <person name="Choi I.-G."/>
            <person name="Min B."/>
            <person name="Kim J.-G."/>
            <person name="Kim S."/>
            <person name="Oh Y.-L."/>
            <person name="Kong W.-S."/>
            <person name="Park H."/>
            <person name="Jeong J."/>
            <person name="Song E.-S."/>
        </authorList>
    </citation>
    <scope>NUCLEOTIDE SEQUENCE [LARGE SCALE GENOMIC DNA]</scope>
    <source>
        <strain evidence="1">51987-8</strain>
    </source>
</reference>
<gene>
    <name evidence="1" type="ORF">Hypma_000676</name>
</gene>
<dbReference type="EMBL" id="LUEZ02000107">
    <property type="protein sequence ID" value="RDB17804.1"/>
    <property type="molecule type" value="Genomic_DNA"/>
</dbReference>
<dbReference type="OrthoDB" id="192748at2759"/>
<evidence type="ECO:0000313" key="2">
    <source>
        <dbReference type="Proteomes" id="UP000076154"/>
    </source>
</evidence>
<name>A0A369JEG7_HYPMA</name>
<organism evidence="1 2">
    <name type="scientific">Hypsizygus marmoreus</name>
    <name type="common">White beech mushroom</name>
    <name type="synonym">Agaricus marmoreus</name>
    <dbReference type="NCBI Taxonomy" id="39966"/>
    <lineage>
        <taxon>Eukaryota</taxon>
        <taxon>Fungi</taxon>
        <taxon>Dikarya</taxon>
        <taxon>Basidiomycota</taxon>
        <taxon>Agaricomycotina</taxon>
        <taxon>Agaricomycetes</taxon>
        <taxon>Agaricomycetidae</taxon>
        <taxon>Agaricales</taxon>
        <taxon>Tricholomatineae</taxon>
        <taxon>Lyophyllaceae</taxon>
        <taxon>Hypsizygus</taxon>
    </lineage>
</organism>
<dbReference type="STRING" id="39966.A0A369JEG7"/>
<sequence length="113" mass="13002">MASMMVRPLRLSILRPRYASRTAATKVHKLPTPGDENDFRPPWFYTLTRVLSWTVIPSVVLYGTFVHDFGEQDHVFRPAREWAERQKASFFTLSPEEQKIVAVEPPSPETSKA</sequence>
<comment type="caution">
    <text evidence="1">The sequence shown here is derived from an EMBL/GenBank/DDBJ whole genome shotgun (WGS) entry which is preliminary data.</text>
</comment>
<evidence type="ECO:0000313" key="1">
    <source>
        <dbReference type="EMBL" id="RDB17804.1"/>
    </source>
</evidence>
<proteinExistence type="predicted"/>
<protein>
    <submittedName>
        <fullName evidence="1">Uncharacterized protein</fullName>
    </submittedName>
</protein>